<reference evidence="2" key="1">
    <citation type="submission" date="2006-10" db="EMBL/GenBank/DDBJ databases">
        <authorList>
            <person name="Amadeo P."/>
            <person name="Zhao Q."/>
            <person name="Wortman J."/>
            <person name="Fraser-Liggett C."/>
            <person name="Carlton J."/>
        </authorList>
    </citation>
    <scope>NUCLEOTIDE SEQUENCE</scope>
    <source>
        <strain evidence="2">G3</strain>
    </source>
</reference>
<accession>A2EPY9</accession>
<dbReference type="KEGG" id="tva:4763121"/>
<dbReference type="RefSeq" id="XP_001317477.1">
    <property type="nucleotide sequence ID" value="XM_001317442.1"/>
</dbReference>
<dbReference type="Proteomes" id="UP000001542">
    <property type="component" value="Unassembled WGS sequence"/>
</dbReference>
<name>A2EPY9_TRIV3</name>
<evidence type="ECO:0000256" key="1">
    <source>
        <dbReference type="SAM" id="Phobius"/>
    </source>
</evidence>
<keyword evidence="3" id="KW-1185">Reference proteome</keyword>
<protein>
    <submittedName>
        <fullName evidence="2">Uncharacterized protein</fullName>
    </submittedName>
</protein>
<dbReference type="EMBL" id="DS113453">
    <property type="protein sequence ID" value="EAY05254.1"/>
    <property type="molecule type" value="Genomic_DNA"/>
</dbReference>
<evidence type="ECO:0000313" key="2">
    <source>
        <dbReference type="EMBL" id="EAY05254.1"/>
    </source>
</evidence>
<keyword evidence="1" id="KW-0812">Transmembrane</keyword>
<dbReference type="VEuPathDB" id="TrichDB:TVAGG3_0338420"/>
<reference evidence="2" key="2">
    <citation type="journal article" date="2007" name="Science">
        <title>Draft genome sequence of the sexually transmitted pathogen Trichomonas vaginalis.</title>
        <authorList>
            <person name="Carlton J.M."/>
            <person name="Hirt R.P."/>
            <person name="Silva J.C."/>
            <person name="Delcher A.L."/>
            <person name="Schatz M."/>
            <person name="Zhao Q."/>
            <person name="Wortman J.R."/>
            <person name="Bidwell S.L."/>
            <person name="Alsmark U.C.M."/>
            <person name="Besteiro S."/>
            <person name="Sicheritz-Ponten T."/>
            <person name="Noel C.J."/>
            <person name="Dacks J.B."/>
            <person name="Foster P.G."/>
            <person name="Simillion C."/>
            <person name="Van de Peer Y."/>
            <person name="Miranda-Saavedra D."/>
            <person name="Barton G.J."/>
            <person name="Westrop G.D."/>
            <person name="Mueller S."/>
            <person name="Dessi D."/>
            <person name="Fiori P.L."/>
            <person name="Ren Q."/>
            <person name="Paulsen I."/>
            <person name="Zhang H."/>
            <person name="Bastida-Corcuera F.D."/>
            <person name="Simoes-Barbosa A."/>
            <person name="Brown M.T."/>
            <person name="Hayes R.D."/>
            <person name="Mukherjee M."/>
            <person name="Okumura C.Y."/>
            <person name="Schneider R."/>
            <person name="Smith A.J."/>
            <person name="Vanacova S."/>
            <person name="Villalvazo M."/>
            <person name="Haas B.J."/>
            <person name="Pertea M."/>
            <person name="Feldblyum T.V."/>
            <person name="Utterback T.R."/>
            <person name="Shu C.L."/>
            <person name="Osoegawa K."/>
            <person name="de Jong P.J."/>
            <person name="Hrdy I."/>
            <person name="Horvathova L."/>
            <person name="Zubacova Z."/>
            <person name="Dolezal P."/>
            <person name="Malik S.B."/>
            <person name="Logsdon J.M. Jr."/>
            <person name="Henze K."/>
            <person name="Gupta A."/>
            <person name="Wang C.C."/>
            <person name="Dunne R.L."/>
            <person name="Upcroft J.A."/>
            <person name="Upcroft P."/>
            <person name="White O."/>
            <person name="Salzberg S.L."/>
            <person name="Tang P."/>
            <person name="Chiu C.-H."/>
            <person name="Lee Y.-S."/>
            <person name="Embley T.M."/>
            <person name="Coombs G.H."/>
            <person name="Mottram J.C."/>
            <person name="Tachezy J."/>
            <person name="Fraser-Liggett C.M."/>
            <person name="Johnson P.J."/>
        </authorList>
    </citation>
    <scope>NUCLEOTIDE SEQUENCE [LARGE SCALE GENOMIC DNA]</scope>
    <source>
        <strain evidence="2">G3</strain>
    </source>
</reference>
<keyword evidence="1" id="KW-0472">Membrane</keyword>
<keyword evidence="1" id="KW-1133">Transmembrane helix</keyword>
<dbReference type="AlphaFoldDB" id="A2EPY9"/>
<proteinExistence type="predicted"/>
<organism evidence="2 3">
    <name type="scientific">Trichomonas vaginalis (strain ATCC PRA-98 / G3)</name>
    <dbReference type="NCBI Taxonomy" id="412133"/>
    <lineage>
        <taxon>Eukaryota</taxon>
        <taxon>Metamonada</taxon>
        <taxon>Parabasalia</taxon>
        <taxon>Trichomonadida</taxon>
        <taxon>Trichomonadidae</taxon>
        <taxon>Trichomonas</taxon>
    </lineage>
</organism>
<evidence type="ECO:0000313" key="3">
    <source>
        <dbReference type="Proteomes" id="UP000001542"/>
    </source>
</evidence>
<feature type="transmembrane region" description="Helical" evidence="1">
    <location>
        <begin position="969"/>
        <end position="993"/>
    </location>
</feature>
<sequence length="1015" mass="114822">MLAIFPLFIRSDLNVCIDQTEEYNNCPTKNYQIINNTDDLYHLLENTSSKFHLITFLTGEKILKLPVTENFPNNLIVNGNDANIILQNPNLFRETVFEFRNLTLDVELDSSNKRPSFKAFTADDVIFTNNFSEISVTGVLSIDVASLRYLKNVIAVQIILNDIKSPLDQKVTSTITDVSLQNDGFKVYLSKNTFNMKFTDTLIYFKNEIINYTITMACSKEPTSRIELSDQSIDATLNLTYHRSLHFFIQISVSNQAKLHVSSSTSDNVKESLEITVQDSYVSFDSGLNFPLILNTNGNSTIFTQSNNISLKKIDMQVGALYIDAPPDTVFDMVSVSMQDFTSLISKNSFRVFVDFAEFKGNEIYSSDEVLWDVESAIEVRDANVSIANLKSYPDLKILNRIGLLVNYTGIHIRNPINYLNWNIEMRYSGSALPTEEKIHQHINQTYNAFCAKNNICKDHLYNFETAEKGIKFEPTCRQIDDDYCIGGYYSDDPRMIDLHICYAYNIKLCAMEDYSYFCTVSNISDIKNYVQIKTNNITYTFKSTADVAVGMGDLPISDFDLEIRGFDQSYIKFDVILPTFNKLRNLKLKSTKCEFNILTHDNLITPQIDSITMLDNSVLLLNDRDFKFDMSHIKSFWIDQTSLKNFKAYNGTMANCSLQTNNISISLMKNSIYMDGNIHSLSRIKSVLFICPNKTILVNVSLESTFSDYATINFAGNPKSEININFLNGFDNIPSMKIFNITSIGKVFIRSSSLYLPLAITNCNGVFLSTFSSAVSLQSLTVDNFNCTIKFPSDNKNRTLTFQKLIINGTSSVSCEFSTISDAIVEELIMDKFATAHFAGLKFTNLVSFSYDTTVSFSNCDISKMKIASIIENNSVADIALRDADIYEMVPPMNHFVIFKDFNFDPSKDFVIVDAYSNQLARLWVDSVKIDPKVVKLNGVKYYTKTEVSNAVVKVVLSSNEEAKLSTVHISLIAGSVIFVFLSIVVAVFLVINYKKKRLAAMKTLDSNLLFEIQ</sequence>
<gene>
    <name evidence="2" type="ORF">TVAG_020000</name>
</gene>
<dbReference type="InParanoid" id="A2EPY9"/>
<dbReference type="VEuPathDB" id="TrichDB:TVAG_020000"/>